<accession>A0A482W9H2</accession>
<keyword evidence="3" id="KW-1185">Reference proteome</keyword>
<feature type="transmembrane region" description="Helical" evidence="1">
    <location>
        <begin position="6"/>
        <end position="26"/>
    </location>
</feature>
<comment type="caution">
    <text evidence="2">The sequence shown here is derived from an EMBL/GenBank/DDBJ whole genome shotgun (WGS) entry which is preliminary data.</text>
</comment>
<gene>
    <name evidence="2" type="ORF">BDFB_010326</name>
</gene>
<dbReference type="AlphaFoldDB" id="A0A482W9H2"/>
<dbReference type="EMBL" id="QDEB01014342">
    <property type="protein sequence ID" value="RZC41754.1"/>
    <property type="molecule type" value="Genomic_DNA"/>
</dbReference>
<keyword evidence="1" id="KW-0472">Membrane</keyword>
<evidence type="ECO:0000313" key="2">
    <source>
        <dbReference type="EMBL" id="RZC41754.1"/>
    </source>
</evidence>
<dbReference type="STRING" id="1661398.A0A482W9H2"/>
<organism evidence="2 3">
    <name type="scientific">Asbolus verrucosus</name>
    <name type="common">Desert ironclad beetle</name>
    <dbReference type="NCBI Taxonomy" id="1661398"/>
    <lineage>
        <taxon>Eukaryota</taxon>
        <taxon>Metazoa</taxon>
        <taxon>Ecdysozoa</taxon>
        <taxon>Arthropoda</taxon>
        <taxon>Hexapoda</taxon>
        <taxon>Insecta</taxon>
        <taxon>Pterygota</taxon>
        <taxon>Neoptera</taxon>
        <taxon>Endopterygota</taxon>
        <taxon>Coleoptera</taxon>
        <taxon>Polyphaga</taxon>
        <taxon>Cucujiformia</taxon>
        <taxon>Tenebrionidae</taxon>
        <taxon>Pimeliinae</taxon>
        <taxon>Asbolus</taxon>
    </lineage>
</organism>
<keyword evidence="1" id="KW-1133">Transmembrane helix</keyword>
<proteinExistence type="predicted"/>
<evidence type="ECO:0000256" key="1">
    <source>
        <dbReference type="SAM" id="Phobius"/>
    </source>
</evidence>
<name>A0A482W9H2_ASBVE</name>
<dbReference type="Proteomes" id="UP000292052">
    <property type="component" value="Unassembled WGS sequence"/>
</dbReference>
<keyword evidence="1" id="KW-0812">Transmembrane</keyword>
<reference evidence="2 3" key="1">
    <citation type="submission" date="2017-03" db="EMBL/GenBank/DDBJ databases">
        <title>Genome of the blue death feigning beetle - Asbolus verrucosus.</title>
        <authorList>
            <person name="Rider S.D."/>
        </authorList>
    </citation>
    <scope>NUCLEOTIDE SEQUENCE [LARGE SCALE GENOMIC DNA]</scope>
    <source>
        <strain evidence="2">Butters</strain>
        <tissue evidence="2">Head and leg muscle</tissue>
    </source>
</reference>
<sequence>MPQGPMSNPLMKPFVVLALPGMYLFYKYNQYKRRRKENAKRRLTERELQHLNNKIVSTTES</sequence>
<protein>
    <submittedName>
        <fullName evidence="2">Uncharacterized protein</fullName>
    </submittedName>
</protein>
<dbReference type="OrthoDB" id="6381204at2759"/>
<evidence type="ECO:0000313" key="3">
    <source>
        <dbReference type="Proteomes" id="UP000292052"/>
    </source>
</evidence>